<protein>
    <submittedName>
        <fullName evidence="1">Uncharacterized protein</fullName>
    </submittedName>
</protein>
<organism evidence="1">
    <name type="scientific">Prymnesium polylepis</name>
    <dbReference type="NCBI Taxonomy" id="72548"/>
    <lineage>
        <taxon>Eukaryota</taxon>
        <taxon>Haptista</taxon>
        <taxon>Haptophyta</taxon>
        <taxon>Prymnesiophyceae</taxon>
        <taxon>Prymnesiales</taxon>
        <taxon>Prymnesiaceae</taxon>
        <taxon>Prymnesium</taxon>
    </lineage>
</organism>
<dbReference type="AlphaFoldDB" id="A0A6V4A132"/>
<proteinExistence type="predicted"/>
<name>A0A6V4A132_9EUKA</name>
<gene>
    <name evidence="1" type="ORF">CPOL0286_LOCUS13543</name>
</gene>
<sequence length="136" mass="14704">MAGIFKTFSPKLNPKQIMTMSGDSMKGMPSDCIGYAAEGNAFTRKMQYDPEAFPLTPELKKKGLTEEQWSKILEQIRSSKGLIGLGGGFSKAITQVNADYFDAIGCVAAYAEYHKGQKAIVVLTKDALASGRVTAE</sequence>
<dbReference type="EMBL" id="HBKO01029785">
    <property type="protein sequence ID" value="CAE2244026.1"/>
    <property type="molecule type" value="Transcribed_RNA"/>
</dbReference>
<evidence type="ECO:0000313" key="1">
    <source>
        <dbReference type="EMBL" id="CAE2244026.1"/>
    </source>
</evidence>
<accession>A0A6V4A132</accession>
<reference evidence="1" key="1">
    <citation type="submission" date="2021-01" db="EMBL/GenBank/DDBJ databases">
        <authorList>
            <person name="Corre E."/>
            <person name="Pelletier E."/>
            <person name="Niang G."/>
            <person name="Scheremetjew M."/>
            <person name="Finn R."/>
            <person name="Kale V."/>
            <person name="Holt S."/>
            <person name="Cochrane G."/>
            <person name="Meng A."/>
            <person name="Brown T."/>
            <person name="Cohen L."/>
        </authorList>
    </citation>
    <scope>NUCLEOTIDE SEQUENCE</scope>
    <source>
        <strain evidence="1">UIO037</strain>
    </source>
</reference>